<keyword evidence="4 5" id="KW-1267">Proteomics identification</keyword>
<proteinExistence type="evidence at protein level"/>
<evidence type="ECO:0007829" key="5">
    <source>
        <dbReference type="ProteomicsDB" id="A0A087WWF2"/>
    </source>
</evidence>
<dbReference type="Proteomes" id="UP000005640">
    <property type="component" value="Chromosome X"/>
</dbReference>
<dbReference type="PANTHER" id="PTHR18978">
    <property type="entry name" value="GRIP-1 ASSOCIATED PROTEIN 1"/>
    <property type="match status" value="1"/>
</dbReference>
<dbReference type="Ensembl" id="ENST00000710177.1">
    <property type="protein sequence ID" value="ENSP00000518103.1"/>
    <property type="gene ID" value="ENSG00000292219.1"/>
</dbReference>
<dbReference type="VEuPathDB" id="HostDB:ENSG00000068400"/>
<dbReference type="Ensembl" id="ENST00000621664.2">
    <property type="protein sequence ID" value="ENSP00000480180.2"/>
    <property type="gene ID" value="ENSG00000068400.14"/>
</dbReference>
<evidence type="ECO:0000256" key="1">
    <source>
        <dbReference type="SAM" id="MobiDB-lite"/>
    </source>
</evidence>
<dbReference type="Ensembl" id="ENST00000703963.1">
    <property type="protein sequence ID" value="ENSP00000515590.1"/>
    <property type="gene ID" value="ENSG00000068400.14"/>
</dbReference>
<reference evidence="2" key="1">
    <citation type="journal article" date="2001" name="Nature">
        <title>Initial sequencing and analysis of the human genome.</title>
        <authorList>
            <consortium name="International Human Genome Sequencing Consortium"/>
            <person name="Lander E.S."/>
            <person name="Linton L.M."/>
            <person name="Birren B."/>
            <person name="Nusbaum C."/>
            <person name="Zody M.C."/>
            <person name="Baldwin J."/>
            <person name="Devon K."/>
            <person name="Dewar K."/>
            <person name="Doyle M."/>
            <person name="FitzHugh W."/>
            <person name="Funke R."/>
            <person name="Gage D."/>
            <person name="Harris K."/>
            <person name="Heaford A."/>
            <person name="Howland J."/>
            <person name="Kann L."/>
            <person name="Lehoczky J."/>
            <person name="LeVine R."/>
            <person name="McEwan P."/>
            <person name="McKernan K."/>
            <person name="Meldrim J."/>
            <person name="Mesirov J.P."/>
            <person name="Miranda C."/>
            <person name="Morris W."/>
            <person name="Naylor J."/>
            <person name="Raymond C."/>
            <person name="Rosetti M."/>
            <person name="Santos R."/>
            <person name="Sheridan A."/>
            <person name="Sougnez C."/>
            <person name="Stange-Thomann N."/>
            <person name="Stojanovic N."/>
            <person name="Subramanian A."/>
            <person name="Wyman D."/>
            <person name="Rogers J."/>
            <person name="Sulston J."/>
            <person name="Ainscough R."/>
            <person name="Beck S."/>
            <person name="Bentley D."/>
            <person name="Burton J."/>
            <person name="Clee C."/>
            <person name="Carter N."/>
            <person name="Coulson A."/>
            <person name="Deadman R."/>
            <person name="Deloukas P."/>
            <person name="Dunham A."/>
            <person name="Dunham I."/>
            <person name="Durbin R."/>
            <person name="French L."/>
            <person name="Grafham D."/>
            <person name="Gregory S."/>
            <person name="Hubbard T."/>
            <person name="Humphray S."/>
            <person name="Hunt A."/>
            <person name="Jones M."/>
            <person name="Lloyd C."/>
            <person name="McMurray A."/>
            <person name="Matthews L."/>
            <person name="Mercer S."/>
            <person name="Milne S."/>
            <person name="Mullikin J.C."/>
            <person name="Mungall A."/>
            <person name="Plumb R."/>
            <person name="Ross M."/>
            <person name="Shownkeen R."/>
            <person name="Sims S."/>
            <person name="Waterston R.H."/>
            <person name="Wilson R.K."/>
            <person name="Hillier L.W."/>
            <person name="McPherson J.D."/>
            <person name="Marra M.A."/>
            <person name="Mardis E.R."/>
            <person name="Fulton L.A."/>
            <person name="Chinwalla A.T."/>
            <person name="Pepin K.H."/>
            <person name="Gish W.R."/>
            <person name="Chissoe S.L."/>
            <person name="Wendl M.C."/>
            <person name="Delehaunty K.D."/>
            <person name="Miner T.L."/>
            <person name="Delehaunty A."/>
            <person name="Kramer J.B."/>
            <person name="Cook L.L."/>
            <person name="Fulton R.S."/>
            <person name="Johnson D.L."/>
            <person name="Minx P.J."/>
            <person name="Clifton S.W."/>
            <person name="Hawkins T."/>
            <person name="Branscomb E."/>
            <person name="Predki P."/>
            <person name="Richardson P."/>
            <person name="Wenning S."/>
            <person name="Slezak T."/>
            <person name="Doggett N."/>
            <person name="Cheng J.F."/>
            <person name="Olsen A."/>
            <person name="Lucas S."/>
            <person name="Elkin C."/>
            <person name="Uberbacher E."/>
            <person name="Frazier M."/>
            <person name="Gibbs R.A."/>
            <person name="Muzny D.M."/>
            <person name="Scherer S.E."/>
            <person name="Bouck J.B."/>
            <person name="Sodergren E.J."/>
            <person name="Worley K.C."/>
            <person name="Rives C.M."/>
            <person name="Gorrell J.H."/>
            <person name="Metzker M.L."/>
            <person name="Naylor S.L."/>
            <person name="Kucherlapati R.S."/>
            <person name="Nelson D.L."/>
            <person name="Weinstock G.M."/>
            <person name="Sakaki Y."/>
            <person name="Fujiyama A."/>
            <person name="Hattori M."/>
            <person name="Yada T."/>
            <person name="Toyoda A."/>
            <person name="Itoh T."/>
            <person name="Kawagoe C."/>
            <person name="Watanabe H."/>
            <person name="Totoki Y."/>
            <person name="Taylor T."/>
            <person name="Weissenbach J."/>
            <person name="Heilig R."/>
            <person name="Saurin W."/>
            <person name="Artiguenave F."/>
            <person name="Brottier P."/>
            <person name="Bruls T."/>
            <person name="Pelletier E."/>
            <person name="Robert C."/>
            <person name="Wincker P."/>
            <person name="Smith D.R."/>
            <person name="Doucette-Stamm L."/>
            <person name="Rubenfield M."/>
            <person name="Weinstock K."/>
            <person name="Lee H.M."/>
            <person name="Dubois J."/>
            <person name="Rosenthal A."/>
            <person name="Platzer M."/>
            <person name="Nyakatura G."/>
            <person name="Taudien S."/>
            <person name="Rump A."/>
            <person name="Yang H."/>
            <person name="Yu J."/>
            <person name="Wang J."/>
            <person name="Huang G."/>
            <person name="Gu J."/>
            <person name="Hood L."/>
            <person name="Rowen L."/>
            <person name="Madan A."/>
            <person name="Qin S."/>
            <person name="Davis R.W."/>
            <person name="Federspiel N.A."/>
            <person name="Abola A.P."/>
            <person name="Proctor M.J."/>
            <person name="Myers R.M."/>
            <person name="Schmutz J."/>
            <person name="Dickson M."/>
            <person name="Grimwood J."/>
            <person name="Cox D.R."/>
            <person name="Olson M.V."/>
            <person name="Kaul R."/>
            <person name="Raymond C."/>
            <person name="Shimizu N."/>
            <person name="Kawasaki K."/>
            <person name="Minoshima S."/>
            <person name="Evans G.A."/>
            <person name="Athanasiou M."/>
            <person name="Schultz R."/>
            <person name="Roe B.A."/>
            <person name="Chen F."/>
            <person name="Pan H."/>
            <person name="Ramser J."/>
            <person name="Lehrach H."/>
            <person name="Reinhardt R."/>
            <person name="McCombie W.R."/>
            <person name="de la Bastide M."/>
            <person name="Dedhia N."/>
            <person name="Blocker H."/>
            <person name="Hornischer K."/>
            <person name="Nordsiek G."/>
            <person name="Agarwala R."/>
            <person name="Aravind L."/>
            <person name="Bailey J.A."/>
            <person name="Bateman A."/>
            <person name="Batzoglou S."/>
            <person name="Birney E."/>
            <person name="Bork P."/>
            <person name="Brown D.G."/>
            <person name="Burge C.B."/>
            <person name="Cerutti L."/>
            <person name="Chen H.C."/>
            <person name="Church D."/>
            <person name="Clamp M."/>
            <person name="Copley R.R."/>
            <person name="Doerks T."/>
            <person name="Eddy S.R."/>
            <person name="Eichler E.E."/>
            <person name="Furey T.S."/>
            <person name="Galagan J."/>
            <person name="Gilbert J.G."/>
            <person name="Harmon C."/>
            <person name="Hayashizaki Y."/>
            <person name="Haussler D."/>
            <person name="Hermjakob H."/>
            <person name="Hokamp K."/>
            <person name="Jang W."/>
            <person name="Johnson L.S."/>
            <person name="Jones T.A."/>
            <person name="Kasif S."/>
            <person name="Kaspryzk A."/>
            <person name="Kennedy S."/>
            <person name="Kent W.J."/>
            <person name="Kitts P."/>
            <person name="Koonin E.V."/>
            <person name="Korf I."/>
            <person name="Kulp D."/>
            <person name="Lancet D."/>
            <person name="Lowe T.M."/>
            <person name="McLysaght A."/>
            <person name="Mikkelsen T."/>
            <person name="Moran J.V."/>
            <person name="Mulder N."/>
            <person name="Pollara V.J."/>
            <person name="Ponting C.P."/>
            <person name="Schuler G."/>
            <person name="Schultz J."/>
            <person name="Slater G."/>
            <person name="Smit A.F."/>
            <person name="Stupka E."/>
            <person name="Szustakowski J."/>
            <person name="Thierry-Mieg D."/>
            <person name="Thierry-Mieg J."/>
            <person name="Wagner L."/>
            <person name="Wallis J."/>
            <person name="Wheeler R."/>
            <person name="Williams A."/>
            <person name="Wolf Y.I."/>
            <person name="Wolfe K.H."/>
            <person name="Yang S.P."/>
            <person name="Yeh R.F."/>
            <person name="Collins F."/>
            <person name="Guyer M.S."/>
            <person name="Peterson J."/>
            <person name="Felsenfeld A."/>
            <person name="Wetterstrand K.A."/>
            <person name="Patrinos A."/>
            <person name="Morgan M.J."/>
            <person name="de Jong P."/>
            <person name="Catanese J.J."/>
            <person name="Osoegawa K."/>
            <person name="Shizuya H."/>
            <person name="Choi S."/>
            <person name="Chen Y.J."/>
        </authorList>
    </citation>
    <scope>NUCLEOTIDE SEQUENCE [LARGE SCALE GENOMIC DNA]</scope>
</reference>
<dbReference type="InterPro" id="IPR026204">
    <property type="entry name" value="GRIPAP1"/>
</dbReference>
<organism evidence="2 3">
    <name type="scientific">Homo sapiens</name>
    <name type="common">Human</name>
    <dbReference type="NCBI Taxonomy" id="9606"/>
    <lineage>
        <taxon>Eukaryota</taxon>
        <taxon>Metazoa</taxon>
        <taxon>Chordata</taxon>
        <taxon>Craniata</taxon>
        <taxon>Vertebrata</taxon>
        <taxon>Euteleostomi</taxon>
        <taxon>Mammalia</taxon>
        <taxon>Eutheria</taxon>
        <taxon>Euarchontoglires</taxon>
        <taxon>Primates</taxon>
        <taxon>Haplorrhini</taxon>
        <taxon>Catarrhini</taxon>
        <taxon>Hominidae</taxon>
        <taxon>Homo</taxon>
    </lineage>
</organism>
<dbReference type="SMR" id="A0A087WWF2"/>
<dbReference type="Ensembl" id="ENST00000704033.1">
    <property type="protein sequence ID" value="ENSP00000515640.1"/>
    <property type="gene ID" value="ENSG00000068400.14"/>
</dbReference>
<dbReference type="HOGENOM" id="CLU_2947792_0_0_1"/>
<gene>
    <name evidence="2" type="primary">GRIPAP1</name>
</gene>
<dbReference type="EMBL" id="AC233294">
    <property type="status" value="NOT_ANNOTATED_CDS"/>
    <property type="molecule type" value="Genomic_DNA"/>
</dbReference>
<dbReference type="ExpressionAtlas" id="A0A087WWF2">
    <property type="expression patterns" value="baseline and differential"/>
</dbReference>
<keyword evidence="3" id="KW-1185">Reference proteome</keyword>
<dbReference type="PANTHER" id="PTHR18978:SF1">
    <property type="entry name" value="GRIP1-ASSOCIATED PROTEIN 1"/>
    <property type="match status" value="1"/>
</dbReference>
<feature type="region of interest" description="Disordered" evidence="1">
    <location>
        <begin position="105"/>
        <end position="143"/>
    </location>
</feature>
<reference evidence="2 3" key="3">
    <citation type="journal article" date="2005" name="Nature">
        <title>The DNA sequence of the human X chromosome.</title>
        <authorList>
            <person name="Ross M.T."/>
            <person name="Grafham D.V."/>
            <person name="Coffey A.J."/>
            <person name="Scherer S."/>
            <person name="McLay K."/>
            <person name="Muzny D."/>
            <person name="Platzer M."/>
            <person name="Howell G.R."/>
            <person name="Burrows C."/>
            <person name="Bird C.P."/>
            <person name="Frankish A."/>
            <person name="Lovell F.L."/>
            <person name="Howe K.L."/>
            <person name="Ashurst J.L."/>
            <person name="Fulton R.S."/>
            <person name="Sudbrak R."/>
            <person name="Wen G."/>
            <person name="Jones M.C."/>
            <person name="Hurles M.E."/>
            <person name="Andrews T.D."/>
            <person name="Scott C.E."/>
            <person name="Searle S."/>
            <person name="Ramser J."/>
            <person name="Whittaker A."/>
            <person name="Deadman R."/>
            <person name="Carter N.P."/>
            <person name="Hunt S.E."/>
            <person name="Chen R."/>
            <person name="Cree A."/>
            <person name="Gunaratne P."/>
            <person name="Havlak P."/>
            <person name="Hodgson A."/>
            <person name="Metzker M.L."/>
            <person name="Richards S."/>
            <person name="Scott G."/>
            <person name="Steffen D."/>
            <person name="Sodergren E."/>
            <person name="Wheeler D.A."/>
            <person name="Worley K.C."/>
            <person name="Ainscough R."/>
            <person name="Ambrose K.D."/>
            <person name="Ansari-Lari M.A."/>
            <person name="Aradhya S."/>
            <person name="Ashwell R.I."/>
            <person name="Babbage A.K."/>
            <person name="Bagguley C.L."/>
            <person name="Ballabio A."/>
            <person name="Banerjee R."/>
            <person name="Barker G.E."/>
            <person name="Barlow K.F."/>
            <person name="Barrett I.P."/>
            <person name="Bates K.N."/>
            <person name="Beare D.M."/>
            <person name="Beasley H."/>
            <person name="Beasley O."/>
            <person name="Beck A."/>
            <person name="Bethel G."/>
            <person name="Blechschmidt K."/>
            <person name="Brady N."/>
            <person name="Bray-Allen S."/>
            <person name="Bridgeman A.M."/>
            <person name="Brown A.J."/>
            <person name="Brown M.J."/>
            <person name="Bonnin D."/>
            <person name="Bruford E.A."/>
            <person name="Buhay C."/>
            <person name="Burch P."/>
            <person name="Burford D."/>
            <person name="Burgess J."/>
            <person name="Burrill W."/>
            <person name="Burton J."/>
            <person name="Bye J.M."/>
            <person name="Carder C."/>
            <person name="Carrel L."/>
            <person name="Chako J."/>
            <person name="Chapman J.C."/>
            <person name="Chavez D."/>
            <person name="Chen E."/>
            <person name="Chen G."/>
            <person name="Chen Y."/>
            <person name="Chen Z."/>
            <person name="Chinault C."/>
            <person name="Ciccodicola A."/>
            <person name="Clark S.Y."/>
            <person name="Clarke G."/>
            <person name="Clee C.M."/>
            <person name="Clegg S."/>
            <person name="Clerc-Blankenburg K."/>
            <person name="Clifford K."/>
            <person name="Cobley V."/>
            <person name="Cole C.G."/>
            <person name="Conquer J.S."/>
            <person name="Corby N."/>
            <person name="Connor R.E."/>
            <person name="David R."/>
            <person name="Davies J."/>
            <person name="Davis C."/>
            <person name="Davis J."/>
            <person name="Delgado O."/>
            <person name="Deshazo D."/>
            <person name="Dhami P."/>
            <person name="Ding Y."/>
            <person name="Dinh H."/>
            <person name="Dodsworth S."/>
            <person name="Draper H."/>
            <person name="Dugan-Rocha S."/>
            <person name="Dunham A."/>
            <person name="Dunn M."/>
            <person name="Durbin K.J."/>
            <person name="Dutta I."/>
            <person name="Eades T."/>
            <person name="Ellwood M."/>
            <person name="Emery-Cohen A."/>
            <person name="Errington H."/>
            <person name="Evans K.L."/>
            <person name="Faulkner L."/>
            <person name="Francis F."/>
            <person name="Frankland J."/>
            <person name="Fraser A.E."/>
            <person name="Galgoczy P."/>
            <person name="Gilbert J."/>
            <person name="Gill R."/>
            <person name="Glockner G."/>
            <person name="Gregory S.G."/>
            <person name="Gribble S."/>
            <person name="Griffiths C."/>
            <person name="Grocock R."/>
            <person name="Gu Y."/>
            <person name="Gwilliam R."/>
            <person name="Hamilton C."/>
            <person name="Hart E.A."/>
            <person name="Hawes A."/>
            <person name="Heath P.D."/>
            <person name="Heitmann K."/>
            <person name="Hennig S."/>
            <person name="Hernandez J."/>
            <person name="Hinzmann B."/>
            <person name="Ho S."/>
            <person name="Hoffs M."/>
            <person name="Howden P.J."/>
            <person name="Huckle E.J."/>
            <person name="Hume J."/>
            <person name="Hunt P.J."/>
            <person name="Hunt A.R."/>
            <person name="Isherwood J."/>
            <person name="Jacob L."/>
            <person name="Johnson D."/>
            <person name="Jones S."/>
            <person name="de Jong P.J."/>
            <person name="Joseph S.S."/>
            <person name="Keenan S."/>
            <person name="Kelly S."/>
            <person name="Kershaw J.K."/>
            <person name="Khan Z."/>
            <person name="Kioschis P."/>
            <person name="Klages S."/>
            <person name="Knights A.J."/>
            <person name="Kosiura A."/>
            <person name="Kovar-Smith C."/>
            <person name="Laird G.K."/>
            <person name="Langford C."/>
            <person name="Lawlor S."/>
            <person name="Leversha M."/>
            <person name="Lewis L."/>
            <person name="Liu W."/>
            <person name="Lloyd C."/>
            <person name="Lloyd D.M."/>
            <person name="Loulseged H."/>
            <person name="Loveland J.E."/>
            <person name="Lovell J.D."/>
            <person name="Lozado R."/>
            <person name="Lu J."/>
            <person name="Lyne R."/>
            <person name="Ma J."/>
            <person name="Maheshwari M."/>
            <person name="Matthews L.H."/>
            <person name="McDowall J."/>
            <person name="McLaren S."/>
            <person name="McMurray A."/>
            <person name="Meidl P."/>
            <person name="Meitinger T."/>
            <person name="Milne S."/>
            <person name="Miner G."/>
            <person name="Mistry S.L."/>
            <person name="Morgan M."/>
            <person name="Morris S."/>
            <person name="Muller I."/>
            <person name="Mullikin J.C."/>
            <person name="Nguyen N."/>
            <person name="Nordsiek G."/>
            <person name="Nyakatura G."/>
            <person name="O'Dell C.N."/>
            <person name="Okwuonu G."/>
            <person name="Palmer S."/>
            <person name="Pandian R."/>
            <person name="Parker D."/>
            <person name="Parrish J."/>
            <person name="Pasternak S."/>
            <person name="Patel D."/>
            <person name="Pearce A.V."/>
            <person name="Pearson D.M."/>
            <person name="Pelan S.E."/>
            <person name="Perez L."/>
            <person name="Porter K.M."/>
            <person name="Ramsey Y."/>
            <person name="Reichwald K."/>
            <person name="Rhodes S."/>
            <person name="Ridler K.A."/>
            <person name="Schlessinger D."/>
            <person name="Schueler M.G."/>
            <person name="Sehra H.K."/>
            <person name="Shaw-Smith C."/>
            <person name="Shen H."/>
            <person name="Sheridan E.M."/>
            <person name="Shownkeen R."/>
            <person name="Skuce C.D."/>
            <person name="Smith M.L."/>
            <person name="Sotheran E.C."/>
            <person name="Steingruber H.E."/>
            <person name="Steward C.A."/>
            <person name="Storey R."/>
            <person name="Swann R.M."/>
            <person name="Swarbreck D."/>
            <person name="Tabor P.E."/>
            <person name="Taudien S."/>
            <person name="Taylor T."/>
            <person name="Teague B."/>
            <person name="Thomas K."/>
            <person name="Thorpe A."/>
            <person name="Timms K."/>
            <person name="Tracey A."/>
            <person name="Trevanion S."/>
            <person name="Tromans A.C."/>
            <person name="d'Urso M."/>
            <person name="Verduzco D."/>
            <person name="Villasana D."/>
            <person name="Waldron L."/>
            <person name="Wall M."/>
            <person name="Wang Q."/>
            <person name="Warren J."/>
            <person name="Warry G.L."/>
            <person name="Wei X."/>
            <person name="West A."/>
            <person name="Whitehead S.L."/>
            <person name="Whiteley M.N."/>
            <person name="Wilkinson J.E."/>
            <person name="Willey D.L."/>
            <person name="Williams G."/>
            <person name="Williams L."/>
            <person name="Williamson A."/>
            <person name="Williamson H."/>
            <person name="Wilming L."/>
            <person name="Woodmansey R.L."/>
            <person name="Wray P.W."/>
            <person name="Yen J."/>
            <person name="Zhang J."/>
            <person name="Zhou J."/>
            <person name="Zoghbi H."/>
            <person name="Zorilla S."/>
            <person name="Buck D."/>
            <person name="Reinhardt R."/>
            <person name="Poustka A."/>
            <person name="Rosenthal A."/>
            <person name="Lehrach H."/>
            <person name="Meindl A."/>
            <person name="Minx P.J."/>
            <person name="Hillier L.W."/>
            <person name="Willard H.F."/>
            <person name="Wilson R.K."/>
            <person name="Waterston R.H."/>
            <person name="Rice C.M."/>
            <person name="Vaudin M."/>
            <person name="Coulson A."/>
            <person name="Nelson D.L."/>
            <person name="Weinstock G."/>
            <person name="Sulston J.E."/>
            <person name="Durbin R."/>
            <person name="Hubbard T."/>
            <person name="Gibbs R.A."/>
            <person name="Beck S."/>
            <person name="Rogers J."/>
            <person name="Bentley D.R."/>
        </authorList>
    </citation>
    <scope>NUCLEOTIDE SEQUENCE [LARGE SCALE GENOMIC DNA]</scope>
</reference>
<dbReference type="AlphaFoldDB" id="A0A087WWF2"/>
<dbReference type="Ensembl" id="ENST00000710151.1">
    <property type="protein sequence ID" value="ENSP00000518088.1"/>
    <property type="gene ID" value="ENSG00000292219.1"/>
</dbReference>
<name>A0A087WWF2_HUMAN</name>
<dbReference type="Ensembl" id="ENST00000710155.1">
    <property type="protein sequence ID" value="ENSP00000518090.1"/>
    <property type="gene ID" value="ENSG00000292219.1"/>
</dbReference>
<dbReference type="GeneTree" id="ENSGT00720000108868"/>
<dbReference type="UCSC" id="uc064zcx.1">
    <property type="organism name" value="human"/>
</dbReference>
<sequence length="143" mass="16466">MAQALSEEEFQRMQAQLLELRTNNYQLSDELRKNGVELTSLRQKVAYLDKEFSKAQKALSKSKKAQEVEVLLSENEMLQAKLHSQEEDFRLQNSTLMAEFSKPCRNAMGKKPGSSQLSVRARGIPQGAWPPPSWPPCRWQRWS</sequence>
<dbReference type="OrthoDB" id="6269447at2759"/>
<reference evidence="2" key="4">
    <citation type="submission" date="2025-05" db="UniProtKB">
        <authorList>
            <consortium name="Ensembl"/>
        </authorList>
    </citation>
    <scope>IDENTIFICATION</scope>
</reference>
<dbReference type="ChiTaRS" id="GRIPAP1">
    <property type="organism name" value="human"/>
</dbReference>
<dbReference type="OpenTargets" id="ENSG00000068400"/>
<protein>
    <submittedName>
        <fullName evidence="2">GRIP1 associated protein 1</fullName>
    </submittedName>
</protein>
<dbReference type="HGNC" id="HGNC:18706">
    <property type="gene designation" value="GRIPAP1"/>
</dbReference>
<accession>A0A087WWF2</accession>
<reference evidence="2" key="2">
    <citation type="journal article" date="2004" name="Nature">
        <title>Finishing the euchromatic sequence of the human genome.</title>
        <authorList>
            <consortium name="International Human Genome Sequencing Consortium"/>
        </authorList>
    </citation>
    <scope>NUCLEOTIDE SEQUENCE [LARGE SCALE GENOMIC DNA]</scope>
</reference>
<dbReference type="Bgee" id="ENSG00000068400">
    <property type="expression patterns" value="Expressed in right hemisphere of cerebellum and 172 other cell types or tissues"/>
</dbReference>
<evidence type="ECO:0007829" key="4">
    <source>
        <dbReference type="PeptideAtlas" id="A0A087WWF2"/>
    </source>
</evidence>
<evidence type="ECO:0000313" key="2">
    <source>
        <dbReference type="Ensembl" id="ENSP00000480180.2"/>
    </source>
</evidence>
<evidence type="ECO:0000313" key="3">
    <source>
        <dbReference type="Proteomes" id="UP000005640"/>
    </source>
</evidence>